<evidence type="ECO:0000256" key="3">
    <source>
        <dbReference type="PROSITE-ProRule" id="PRU00339"/>
    </source>
</evidence>
<feature type="repeat" description="TPR" evidence="3">
    <location>
        <begin position="68"/>
        <end position="101"/>
    </location>
</feature>
<reference evidence="4 5" key="1">
    <citation type="journal article" date="2015" name="Nature">
        <title>rRNA introns, odd ribosomes, and small enigmatic genomes across a large radiation of phyla.</title>
        <authorList>
            <person name="Brown C.T."/>
            <person name="Hug L.A."/>
            <person name="Thomas B.C."/>
            <person name="Sharon I."/>
            <person name="Castelle C.J."/>
            <person name="Singh A."/>
            <person name="Wilkins M.J."/>
            <person name="Williams K.H."/>
            <person name="Banfield J.F."/>
        </authorList>
    </citation>
    <scope>NUCLEOTIDE SEQUENCE [LARGE SCALE GENOMIC DNA]</scope>
</reference>
<keyword evidence="1" id="KW-0677">Repeat</keyword>
<dbReference type="AlphaFoldDB" id="A0A0G1CEB9"/>
<evidence type="ECO:0000256" key="1">
    <source>
        <dbReference type="ARBA" id="ARBA00022737"/>
    </source>
</evidence>
<protein>
    <submittedName>
        <fullName evidence="4">Uncharacterized protein</fullName>
    </submittedName>
</protein>
<keyword evidence="2 3" id="KW-0802">TPR repeat</keyword>
<dbReference type="PROSITE" id="PS50005">
    <property type="entry name" value="TPR"/>
    <property type="match status" value="1"/>
</dbReference>
<dbReference type="STRING" id="1618436.UV59_C0030G0005"/>
<evidence type="ECO:0000313" key="4">
    <source>
        <dbReference type="EMBL" id="KKS83877.1"/>
    </source>
</evidence>
<dbReference type="InterPro" id="IPR019734">
    <property type="entry name" value="TPR_rpt"/>
</dbReference>
<evidence type="ECO:0000313" key="5">
    <source>
        <dbReference type="Proteomes" id="UP000034543"/>
    </source>
</evidence>
<dbReference type="Gene3D" id="1.25.40.10">
    <property type="entry name" value="Tetratricopeptide repeat domain"/>
    <property type="match status" value="1"/>
</dbReference>
<dbReference type="InterPro" id="IPR013105">
    <property type="entry name" value="TPR_2"/>
</dbReference>
<dbReference type="EMBL" id="LCFB01000030">
    <property type="protein sequence ID" value="KKS83877.1"/>
    <property type="molecule type" value="Genomic_DNA"/>
</dbReference>
<accession>A0A0G1CEB9</accession>
<dbReference type="InterPro" id="IPR011990">
    <property type="entry name" value="TPR-like_helical_dom_sf"/>
</dbReference>
<comment type="caution">
    <text evidence="4">The sequence shown here is derived from an EMBL/GenBank/DDBJ whole genome shotgun (WGS) entry which is preliminary data.</text>
</comment>
<proteinExistence type="predicted"/>
<dbReference type="Proteomes" id="UP000034543">
    <property type="component" value="Unassembled WGS sequence"/>
</dbReference>
<sequence>MVHYFHLLTSLGQYSNLVPMLPTNKGKWEGVTNTDLLSQLAIDSALSANWQDAVKINEKILKLDTQNVEALNRLARALCCLGHMSKANKTYQKALEIDPYNVIAKKNQEKICKLKGELKPEENGFTNGNNHMDIQNLSAIFVFEPGKTKVINLLNLASPSILATLSCGDKVIITAKKHSITIAKEDGTYLGALPDDLSFKLIGLITGGNKYEVYVKYATTKSLTIFIRETERSAKFTNQPSFAEMHTGEKNIAFA</sequence>
<name>A0A0G1CEB9_9BACT</name>
<dbReference type="SMART" id="SM00028">
    <property type="entry name" value="TPR"/>
    <property type="match status" value="2"/>
</dbReference>
<dbReference type="Pfam" id="PF07719">
    <property type="entry name" value="TPR_2"/>
    <property type="match status" value="1"/>
</dbReference>
<gene>
    <name evidence="4" type="ORF">UV59_C0030G0005</name>
</gene>
<dbReference type="SUPFAM" id="SSF48452">
    <property type="entry name" value="TPR-like"/>
    <property type="match status" value="1"/>
</dbReference>
<organism evidence="4 5">
    <name type="scientific">Candidatus Gottesmanbacteria bacterium GW2011_GWA1_43_11</name>
    <dbReference type="NCBI Taxonomy" id="1618436"/>
    <lineage>
        <taxon>Bacteria</taxon>
        <taxon>Candidatus Gottesmaniibacteriota</taxon>
    </lineage>
</organism>
<evidence type="ECO:0000256" key="2">
    <source>
        <dbReference type="ARBA" id="ARBA00022803"/>
    </source>
</evidence>